<dbReference type="PROSITE" id="PS50231">
    <property type="entry name" value="RICIN_B_LECTIN"/>
    <property type="match status" value="1"/>
</dbReference>
<dbReference type="PANTHER" id="PTHR34002">
    <property type="entry name" value="BLR1656 PROTEIN"/>
    <property type="match status" value="1"/>
</dbReference>
<keyword evidence="2 6" id="KW-0378">Hydrolase</keyword>
<dbReference type="EMBL" id="JAATEJ010000021">
    <property type="protein sequence ID" value="NJP46414.1"/>
    <property type="molecule type" value="Genomic_DNA"/>
</dbReference>
<evidence type="ECO:0000256" key="4">
    <source>
        <dbReference type="SAM" id="Phobius"/>
    </source>
</evidence>
<dbReference type="SUPFAM" id="SSF49899">
    <property type="entry name" value="Concanavalin A-like lectins/glucanases"/>
    <property type="match status" value="1"/>
</dbReference>
<dbReference type="PANTHER" id="PTHR34002:SF9">
    <property type="entry name" value="XYLOGLUCAN-SPECIFIC ENDO-BETA-1,4-GLUCANASE A"/>
    <property type="match status" value="1"/>
</dbReference>
<dbReference type="InterPro" id="IPR013319">
    <property type="entry name" value="GH11/12"/>
</dbReference>
<dbReference type="SUPFAM" id="SSF50370">
    <property type="entry name" value="Ricin B-like lectins"/>
    <property type="match status" value="1"/>
</dbReference>
<dbReference type="Proteomes" id="UP000734511">
    <property type="component" value="Unassembled WGS sequence"/>
</dbReference>
<dbReference type="CDD" id="cd23451">
    <property type="entry name" value="beta-trefoil_Ricin_laminarinase"/>
    <property type="match status" value="1"/>
</dbReference>
<protein>
    <submittedName>
        <fullName evidence="6">Glycoside hydrolase</fullName>
    </submittedName>
</protein>
<evidence type="ECO:0000256" key="2">
    <source>
        <dbReference type="RuleBase" id="RU361163"/>
    </source>
</evidence>
<comment type="similarity">
    <text evidence="1 2">Belongs to the glycosyl hydrolase 12 (cellulase H) family.</text>
</comment>
<dbReference type="InterPro" id="IPR035992">
    <property type="entry name" value="Ricin_B-like_lectins"/>
</dbReference>
<organism evidence="6 7">
    <name type="scientific">Actinacidiphila epipremni</name>
    <dbReference type="NCBI Taxonomy" id="2053013"/>
    <lineage>
        <taxon>Bacteria</taxon>
        <taxon>Bacillati</taxon>
        <taxon>Actinomycetota</taxon>
        <taxon>Actinomycetes</taxon>
        <taxon>Kitasatosporales</taxon>
        <taxon>Streptomycetaceae</taxon>
        <taxon>Actinacidiphila</taxon>
    </lineage>
</organism>
<dbReference type="Pfam" id="PF00652">
    <property type="entry name" value="Ricin_B_lectin"/>
    <property type="match status" value="1"/>
</dbReference>
<feature type="compositionally biased region" description="Basic and acidic residues" evidence="3">
    <location>
        <begin position="1"/>
        <end position="11"/>
    </location>
</feature>
<keyword evidence="4" id="KW-0472">Membrane</keyword>
<dbReference type="Gene3D" id="2.60.120.180">
    <property type="match status" value="1"/>
</dbReference>
<dbReference type="InterPro" id="IPR013320">
    <property type="entry name" value="ConA-like_dom_sf"/>
</dbReference>
<name>A0ABX0ZR28_9ACTN</name>
<reference evidence="6 7" key="1">
    <citation type="submission" date="2020-03" db="EMBL/GenBank/DDBJ databases">
        <title>WGS of actinomycetes isolated from Thailand.</title>
        <authorList>
            <person name="Thawai C."/>
        </authorList>
    </citation>
    <scope>NUCLEOTIDE SEQUENCE [LARGE SCALE GENOMIC DNA]</scope>
    <source>
        <strain evidence="6 7">PRB2-1</strain>
    </source>
</reference>
<evidence type="ECO:0000313" key="6">
    <source>
        <dbReference type="EMBL" id="NJP46414.1"/>
    </source>
</evidence>
<dbReference type="InterPro" id="IPR000772">
    <property type="entry name" value="Ricin_B_lectin"/>
</dbReference>
<keyword evidence="4" id="KW-0812">Transmembrane</keyword>
<feature type="domain" description="Ricin B lectin" evidence="5">
    <location>
        <begin position="342"/>
        <end position="472"/>
    </location>
</feature>
<comment type="caution">
    <text evidence="6">The sequence shown here is derived from an EMBL/GenBank/DDBJ whole genome shotgun (WGS) entry which is preliminary data.</text>
</comment>
<feature type="transmembrane region" description="Helical" evidence="4">
    <location>
        <begin position="74"/>
        <end position="95"/>
    </location>
</feature>
<dbReference type="Pfam" id="PF01670">
    <property type="entry name" value="Glyco_hydro_12"/>
    <property type="match status" value="1"/>
</dbReference>
<keyword evidence="2" id="KW-0624">Polysaccharide degradation</keyword>
<dbReference type="InterPro" id="IPR002594">
    <property type="entry name" value="GH12"/>
</dbReference>
<keyword evidence="2" id="KW-0326">Glycosidase</keyword>
<feature type="region of interest" description="Disordered" evidence="3">
    <location>
        <begin position="1"/>
        <end position="51"/>
    </location>
</feature>
<evidence type="ECO:0000256" key="1">
    <source>
        <dbReference type="ARBA" id="ARBA00005519"/>
    </source>
</evidence>
<keyword evidence="2" id="KW-0119">Carbohydrate metabolism</keyword>
<dbReference type="SMART" id="SM00458">
    <property type="entry name" value="RICIN"/>
    <property type="match status" value="1"/>
</dbReference>
<keyword evidence="4" id="KW-1133">Transmembrane helix</keyword>
<gene>
    <name evidence="6" type="ORF">HCN08_23825</name>
</gene>
<proteinExistence type="inferred from homology"/>
<evidence type="ECO:0000313" key="7">
    <source>
        <dbReference type="Proteomes" id="UP000734511"/>
    </source>
</evidence>
<sequence length="472" mass="48417">MSCRRPADGARRGVRSPASCAVGDLSTGSAPTAVLRGRVPPPSGRGGQPCPAIERITVPRSRFRPRSLPRPHRVIGAAAALVAALLLAALSLSGAPSASAATTLCDPFGSTKVSGGKYVVMNNEWGDSIQQCINVSDDGFAVTTGNHNVNGGAPAAYPAIYAGCHYGNCSSGNGLPLQVSAFANPTSSVNFSTAAGNWDASYDIWFDSSPNPAGQNNGEEMMIWANHSGPPQPFGSRVGTVSIEGAAWDVWYGRQGSSPAWNTVSYVRQQPVNALTVNLKDFTNDSVNRGYMQRAWYMTSVQFGFEPWVGGPGLAVNSFSYDANGSGTSGGGTGGSTGGTGGTPGTVVGQQSGRCVDVQGGGPADGTPVQLWDCSGSGNQQWTRGGGTLVNPQSGKCLDVSGGSTADGAKVQLWSCNGTGAQQWQVNANGTVTNPQSGKCLDAAGSGNGALLQIWDCYGGGGTRPNQVWTLR</sequence>
<evidence type="ECO:0000256" key="3">
    <source>
        <dbReference type="SAM" id="MobiDB-lite"/>
    </source>
</evidence>
<evidence type="ECO:0000259" key="5">
    <source>
        <dbReference type="SMART" id="SM00458"/>
    </source>
</evidence>
<keyword evidence="7" id="KW-1185">Reference proteome</keyword>
<dbReference type="Gene3D" id="2.80.10.50">
    <property type="match status" value="2"/>
</dbReference>
<accession>A0ABX0ZR28</accession>
<dbReference type="GO" id="GO:0016787">
    <property type="term" value="F:hydrolase activity"/>
    <property type="evidence" value="ECO:0007669"/>
    <property type="project" value="UniProtKB-KW"/>
</dbReference>